<name>A0A3L7DW67_9GAMM</name>
<dbReference type="EMBL" id="QRAN01000019">
    <property type="protein sequence ID" value="RLQ20799.1"/>
    <property type="molecule type" value="Genomic_DNA"/>
</dbReference>
<comment type="caution">
    <text evidence="1">The sequence shown here is derived from an EMBL/GenBank/DDBJ whole genome shotgun (WGS) entry which is preliminary data.</text>
</comment>
<dbReference type="InterPro" id="IPR025859">
    <property type="entry name" value="AurF/CmlI"/>
</dbReference>
<dbReference type="OrthoDB" id="5500270at2"/>
<accession>A0A3L7DW67</accession>
<evidence type="ECO:0000313" key="1">
    <source>
        <dbReference type="EMBL" id="RLQ20799.1"/>
    </source>
</evidence>
<proteinExistence type="predicted"/>
<evidence type="ECO:0000313" key="2">
    <source>
        <dbReference type="Proteomes" id="UP000265509"/>
    </source>
</evidence>
<dbReference type="InterPro" id="IPR009078">
    <property type="entry name" value="Ferritin-like_SF"/>
</dbReference>
<protein>
    <submittedName>
        <fullName evidence="1">Ferritin-like domain-containing protein</fullName>
    </submittedName>
</protein>
<sequence>MKVEWTDSAPRKIQTFAGADRPRENPDLEDLLTTGDVDHIAEIFETPLTGSYNWNYTVQDDRIKKLYDLGKQLNWDPEMDIDWDRPWPDIDEDAQADMMNLRDYPPYMALSDERRKEFWLHMNAWSLSQFLHGEQGALLVASQLCSCAPTLNAKLYAGSQTFDEARHVEVFNKYLQQRLGMMYPVNTHLKSILDKILTDRRWDMKFIGMQIVIEGLALSAFNTTRETTPDPVLKDVVYLVTRDEARHVTFGVNYLEEFVSSLSQEEKEARAQFAYEACVVSRERLVATDVFAYFGWDVEDARQRVLDGFVMSTFRNLLFQRVVPNLKRIGLMTDKIRPKFEELGILEYENLATDGDINWAALERPLDTEEAQSYEQSMLAEFAKEHEKQEAENTSSSAA</sequence>
<dbReference type="CDD" id="cd00657">
    <property type="entry name" value="Ferritin_like"/>
    <property type="match status" value="1"/>
</dbReference>
<dbReference type="Gene3D" id="1.10.620.20">
    <property type="entry name" value="Ribonucleotide Reductase, subunit A"/>
    <property type="match status" value="1"/>
</dbReference>
<dbReference type="Proteomes" id="UP000265509">
    <property type="component" value="Unassembled WGS sequence"/>
</dbReference>
<dbReference type="SUPFAM" id="SSF47240">
    <property type="entry name" value="Ferritin-like"/>
    <property type="match status" value="1"/>
</dbReference>
<dbReference type="RefSeq" id="WP_117956376.1">
    <property type="nucleotide sequence ID" value="NZ_QRAN01000019.1"/>
</dbReference>
<gene>
    <name evidence="1" type="ORF">DWB85_15480</name>
</gene>
<dbReference type="InterPro" id="IPR012348">
    <property type="entry name" value="RNR-like"/>
</dbReference>
<keyword evidence="2" id="KW-1185">Reference proteome</keyword>
<dbReference type="GO" id="GO:0016491">
    <property type="term" value="F:oxidoreductase activity"/>
    <property type="evidence" value="ECO:0007669"/>
    <property type="project" value="InterPro"/>
</dbReference>
<dbReference type="AlphaFoldDB" id="A0A3L7DW67"/>
<dbReference type="Pfam" id="PF11583">
    <property type="entry name" value="AurF"/>
    <property type="match status" value="1"/>
</dbReference>
<organism evidence="1 2">
    <name type="scientific">Seongchinamella sediminis</name>
    <dbReference type="NCBI Taxonomy" id="2283635"/>
    <lineage>
        <taxon>Bacteria</taxon>
        <taxon>Pseudomonadati</taxon>
        <taxon>Pseudomonadota</taxon>
        <taxon>Gammaproteobacteria</taxon>
        <taxon>Cellvibrionales</taxon>
        <taxon>Halieaceae</taxon>
        <taxon>Seongchinamella</taxon>
    </lineage>
</organism>
<reference evidence="1 2" key="1">
    <citation type="submission" date="2018-07" db="EMBL/GenBank/DDBJ databases">
        <title>Halioglobus sp. genome submission.</title>
        <authorList>
            <person name="Ye M.-Q."/>
            <person name="Du Z.-J."/>
        </authorList>
    </citation>
    <scope>NUCLEOTIDE SEQUENCE [LARGE SCALE GENOMIC DNA]</scope>
    <source>
        <strain evidence="1 2">U0301</strain>
    </source>
</reference>